<accession>A0A2A6BL54</accession>
<dbReference type="EnsemblMetazoa" id="PPA36020.1">
    <property type="protein sequence ID" value="PPA36020.1"/>
    <property type="gene ID" value="WBGene00274389"/>
</dbReference>
<reference evidence="1" key="2">
    <citation type="submission" date="2022-06" db="UniProtKB">
        <authorList>
            <consortium name="EnsemblMetazoa"/>
        </authorList>
    </citation>
    <scope>IDENTIFICATION</scope>
    <source>
        <strain evidence="1">PS312</strain>
    </source>
</reference>
<keyword evidence="2" id="KW-1185">Reference proteome</keyword>
<reference evidence="2" key="1">
    <citation type="journal article" date="2008" name="Nat. Genet.">
        <title>The Pristionchus pacificus genome provides a unique perspective on nematode lifestyle and parasitism.</title>
        <authorList>
            <person name="Dieterich C."/>
            <person name="Clifton S.W."/>
            <person name="Schuster L.N."/>
            <person name="Chinwalla A."/>
            <person name="Delehaunty K."/>
            <person name="Dinkelacker I."/>
            <person name="Fulton L."/>
            <person name="Fulton R."/>
            <person name="Godfrey J."/>
            <person name="Minx P."/>
            <person name="Mitreva M."/>
            <person name="Roeseler W."/>
            <person name="Tian H."/>
            <person name="Witte H."/>
            <person name="Yang S.P."/>
            <person name="Wilson R.K."/>
            <person name="Sommer R.J."/>
        </authorList>
    </citation>
    <scope>NUCLEOTIDE SEQUENCE [LARGE SCALE GENOMIC DNA]</scope>
    <source>
        <strain evidence="2">PS312</strain>
    </source>
</reference>
<evidence type="ECO:0000313" key="2">
    <source>
        <dbReference type="Proteomes" id="UP000005239"/>
    </source>
</evidence>
<accession>A0A8R1YSE1</accession>
<organism evidence="1 2">
    <name type="scientific">Pristionchus pacificus</name>
    <name type="common">Parasitic nematode worm</name>
    <dbReference type="NCBI Taxonomy" id="54126"/>
    <lineage>
        <taxon>Eukaryota</taxon>
        <taxon>Metazoa</taxon>
        <taxon>Ecdysozoa</taxon>
        <taxon>Nematoda</taxon>
        <taxon>Chromadorea</taxon>
        <taxon>Rhabditida</taxon>
        <taxon>Rhabditina</taxon>
        <taxon>Diplogasteromorpha</taxon>
        <taxon>Diplogasteroidea</taxon>
        <taxon>Neodiplogasteridae</taxon>
        <taxon>Pristionchus</taxon>
    </lineage>
</organism>
<gene>
    <name evidence="1" type="primary">WBGene00274389</name>
</gene>
<dbReference type="Proteomes" id="UP000005239">
    <property type="component" value="Unassembled WGS sequence"/>
</dbReference>
<proteinExistence type="predicted"/>
<dbReference type="AlphaFoldDB" id="A0A2A6BL54"/>
<sequence>SSKYGSPSLHSSHSLVALTDERAREMKRRGIVTRAVRVKNSSPHSAYSLTGQSDERVREMRRRILHPDSSNRHLQDTIISLRLAKNVAEFQHVVSSKYGSSSLHFTHSLTGQRGERVCEMKRRRPVFQTLLCCECTRNDETDSSCWQQNHNVRDLKKAA</sequence>
<evidence type="ECO:0000313" key="1">
    <source>
        <dbReference type="EnsemblMetazoa" id="PPA36020.1"/>
    </source>
</evidence>
<protein>
    <submittedName>
        <fullName evidence="1">Uncharacterized protein</fullName>
    </submittedName>
</protein>
<name>A0A2A6BL54_PRIPA</name>